<proteinExistence type="predicted"/>
<organism evidence="1 2">
    <name type="scientific">Sphaerodactylus townsendi</name>
    <dbReference type="NCBI Taxonomy" id="933632"/>
    <lineage>
        <taxon>Eukaryota</taxon>
        <taxon>Metazoa</taxon>
        <taxon>Chordata</taxon>
        <taxon>Craniata</taxon>
        <taxon>Vertebrata</taxon>
        <taxon>Euteleostomi</taxon>
        <taxon>Lepidosauria</taxon>
        <taxon>Squamata</taxon>
        <taxon>Bifurcata</taxon>
        <taxon>Gekkota</taxon>
        <taxon>Sphaerodactylidae</taxon>
        <taxon>Sphaerodactylus</taxon>
    </lineage>
</organism>
<protein>
    <submittedName>
        <fullName evidence="1">Uncharacterized protein</fullName>
    </submittedName>
</protein>
<reference evidence="1" key="1">
    <citation type="submission" date="2021-08" db="EMBL/GenBank/DDBJ databases">
        <title>The first chromosome-level gecko genome reveals the dynamic sex chromosomes of Neotropical dwarf geckos (Sphaerodactylidae: Sphaerodactylus).</title>
        <authorList>
            <person name="Pinto B.J."/>
            <person name="Keating S.E."/>
            <person name="Gamble T."/>
        </authorList>
    </citation>
    <scope>NUCLEOTIDE SEQUENCE</scope>
    <source>
        <strain evidence="1">TG3544</strain>
    </source>
</reference>
<accession>A0ACB8ETU7</accession>
<evidence type="ECO:0000313" key="1">
    <source>
        <dbReference type="EMBL" id="KAH7995891.1"/>
    </source>
</evidence>
<evidence type="ECO:0000313" key="2">
    <source>
        <dbReference type="Proteomes" id="UP000827872"/>
    </source>
</evidence>
<name>A0ACB8ETU7_9SAUR</name>
<comment type="caution">
    <text evidence="1">The sequence shown here is derived from an EMBL/GenBank/DDBJ whole genome shotgun (WGS) entry which is preliminary data.</text>
</comment>
<dbReference type="EMBL" id="CM037620">
    <property type="protein sequence ID" value="KAH7995891.1"/>
    <property type="molecule type" value="Genomic_DNA"/>
</dbReference>
<sequence>MNPRIPASEEKSSDPAEGPQIPLGSATGGEAPTAGGFLDSINQFMTAPLDGSQGVTVRRRRGLDYRESQPLGFGSVTWATAPLAGNVSLPIRPSEGADLLEAETWRMLQVSEEAWDSEREEYLRALRHMEQDMEQDMEHLRAALSQARQVAPAPGAGVATTPATLASAQPVPAPAQPIQPGPALAPVPAQPAQPALVPALAPVPASALVPAQPVQPGLAPAPVPAQSAQPALVPALAPVPAPSPGPAQPVHPGPAPASIPVPGQPPLQLAPRRGPPAANCTCSVTSPTSDAAVCTTRMGSSGWCIACTIWGSSPSVHA</sequence>
<gene>
    <name evidence="1" type="ORF">K3G42_029136</name>
</gene>
<dbReference type="Proteomes" id="UP000827872">
    <property type="component" value="Linkage Group LG07"/>
</dbReference>
<keyword evidence="2" id="KW-1185">Reference proteome</keyword>